<dbReference type="AlphaFoldDB" id="A0A0V1M305"/>
<dbReference type="EMBL" id="JYDO01000261">
    <property type="protein sequence ID" value="KRZ66161.1"/>
    <property type="molecule type" value="Genomic_DNA"/>
</dbReference>
<keyword evidence="2" id="KW-1185">Reference proteome</keyword>
<comment type="caution">
    <text evidence="1">The sequence shown here is derived from an EMBL/GenBank/DDBJ whole genome shotgun (WGS) entry which is preliminary data.</text>
</comment>
<evidence type="ECO:0000313" key="2">
    <source>
        <dbReference type="Proteomes" id="UP000054843"/>
    </source>
</evidence>
<sequence length="60" mass="6792">MRRRGCICFVDLQISGMERQEITLKKAFSDGMRQEFCGMNSSQTCGNFATITAIPCKEDH</sequence>
<proteinExistence type="predicted"/>
<reference evidence="1 2" key="1">
    <citation type="submission" date="2015-01" db="EMBL/GenBank/DDBJ databases">
        <title>Evolution of Trichinella species and genotypes.</title>
        <authorList>
            <person name="Korhonen P.K."/>
            <person name="Edoardo P."/>
            <person name="Giuseppe L.R."/>
            <person name="Gasser R.B."/>
        </authorList>
    </citation>
    <scope>NUCLEOTIDE SEQUENCE [LARGE SCALE GENOMIC DNA]</scope>
    <source>
        <strain evidence="1">ISS1980</strain>
    </source>
</reference>
<name>A0A0V1M305_9BILA</name>
<dbReference type="Proteomes" id="UP000054843">
    <property type="component" value="Unassembled WGS sequence"/>
</dbReference>
<protein>
    <submittedName>
        <fullName evidence="1">Uncharacterized protein</fullName>
    </submittedName>
</protein>
<evidence type="ECO:0000313" key="1">
    <source>
        <dbReference type="EMBL" id="KRZ66161.1"/>
    </source>
</evidence>
<gene>
    <name evidence="1" type="ORF">T10_9809</name>
</gene>
<organism evidence="1 2">
    <name type="scientific">Trichinella papuae</name>
    <dbReference type="NCBI Taxonomy" id="268474"/>
    <lineage>
        <taxon>Eukaryota</taxon>
        <taxon>Metazoa</taxon>
        <taxon>Ecdysozoa</taxon>
        <taxon>Nematoda</taxon>
        <taxon>Enoplea</taxon>
        <taxon>Dorylaimia</taxon>
        <taxon>Trichinellida</taxon>
        <taxon>Trichinellidae</taxon>
        <taxon>Trichinella</taxon>
    </lineage>
</organism>
<dbReference type="OrthoDB" id="10552341at2759"/>
<accession>A0A0V1M305</accession>